<reference evidence="3" key="1">
    <citation type="submission" date="2011-05" db="EMBL/GenBank/DDBJ databases">
        <authorList>
            <person name="Richards S.R."/>
            <person name="Qu J."/>
            <person name="Jiang H."/>
            <person name="Jhangiani S.N."/>
            <person name="Agravi P."/>
            <person name="Goodspeed R."/>
            <person name="Gross S."/>
            <person name="Mandapat C."/>
            <person name="Jackson L."/>
            <person name="Mathew T."/>
            <person name="Pu L."/>
            <person name="Thornton R."/>
            <person name="Saada N."/>
            <person name="Wilczek-Boney K.B."/>
            <person name="Lee S."/>
            <person name="Kovar C."/>
            <person name="Wu Y."/>
            <person name="Scherer S.E."/>
            <person name="Worley K.C."/>
            <person name="Muzny D.M."/>
            <person name="Gibbs R."/>
        </authorList>
    </citation>
    <scope>NUCLEOTIDE SEQUENCE</scope>
    <source>
        <strain evidence="3">Brora</strain>
    </source>
</reference>
<evidence type="ECO:0000256" key="1">
    <source>
        <dbReference type="SAM" id="Coils"/>
    </source>
</evidence>
<dbReference type="Proteomes" id="UP000014500">
    <property type="component" value="Unassembled WGS sequence"/>
</dbReference>
<dbReference type="HOGENOM" id="CLU_1973296_0_0_1"/>
<organism evidence="2 3">
    <name type="scientific">Strigamia maritima</name>
    <name type="common">European centipede</name>
    <name type="synonym">Geophilus maritimus</name>
    <dbReference type="NCBI Taxonomy" id="126957"/>
    <lineage>
        <taxon>Eukaryota</taxon>
        <taxon>Metazoa</taxon>
        <taxon>Ecdysozoa</taxon>
        <taxon>Arthropoda</taxon>
        <taxon>Myriapoda</taxon>
        <taxon>Chilopoda</taxon>
        <taxon>Pleurostigmophora</taxon>
        <taxon>Geophilomorpha</taxon>
        <taxon>Linotaeniidae</taxon>
        <taxon>Strigamia</taxon>
    </lineage>
</organism>
<proteinExistence type="predicted"/>
<sequence length="127" mass="14745">MQSNIPRTSPAAAEVEDIKLQLNDCCIKMKQIQGTNKLEKTIEHQEMEINSCKQQMTDLELKYKDKMEELMAQNRALMRQQTEQSDDFENYDETVTTVVAANYSLSIKENDLEDGYKQDEGKYLLIL</sequence>
<dbReference type="EMBL" id="JH432046">
    <property type="status" value="NOT_ANNOTATED_CDS"/>
    <property type="molecule type" value="Genomic_DNA"/>
</dbReference>
<keyword evidence="1" id="KW-0175">Coiled coil</keyword>
<name>T1JC17_STRMM</name>
<accession>T1JC17</accession>
<protein>
    <submittedName>
        <fullName evidence="2">Uncharacterized protein</fullName>
    </submittedName>
</protein>
<evidence type="ECO:0000313" key="3">
    <source>
        <dbReference type="Proteomes" id="UP000014500"/>
    </source>
</evidence>
<dbReference type="EnsemblMetazoa" id="SMAR011324-RA">
    <property type="protein sequence ID" value="SMAR011324-PA"/>
    <property type="gene ID" value="SMAR011324"/>
</dbReference>
<keyword evidence="3" id="KW-1185">Reference proteome</keyword>
<reference evidence="2" key="2">
    <citation type="submission" date="2015-02" db="UniProtKB">
        <authorList>
            <consortium name="EnsemblMetazoa"/>
        </authorList>
    </citation>
    <scope>IDENTIFICATION</scope>
</reference>
<evidence type="ECO:0000313" key="2">
    <source>
        <dbReference type="EnsemblMetazoa" id="SMAR011324-PA"/>
    </source>
</evidence>
<dbReference type="AlphaFoldDB" id="T1JC17"/>
<feature type="coiled-coil region" evidence="1">
    <location>
        <begin position="35"/>
        <end position="84"/>
    </location>
</feature>
<dbReference type="PhylomeDB" id="T1JC17"/>